<dbReference type="Pfam" id="PF00288">
    <property type="entry name" value="GHMP_kinases_N"/>
    <property type="match status" value="1"/>
</dbReference>
<evidence type="ECO:0000256" key="4">
    <source>
        <dbReference type="ARBA" id="ARBA00022777"/>
    </source>
</evidence>
<dbReference type="Gene3D" id="3.30.230.10">
    <property type="match status" value="1"/>
</dbReference>
<keyword evidence="3" id="KW-0547">Nucleotide-binding</keyword>
<evidence type="ECO:0000256" key="5">
    <source>
        <dbReference type="ARBA" id="ARBA00022840"/>
    </source>
</evidence>
<dbReference type="PROSITE" id="PS00106">
    <property type="entry name" value="GALACTOKINASE"/>
    <property type="match status" value="1"/>
</dbReference>
<reference evidence="11" key="1">
    <citation type="submission" date="2022-10" db="EMBL/GenBank/DDBJ databases">
        <title>Rhodococcus sp.75.</title>
        <authorList>
            <person name="Sun M."/>
        </authorList>
    </citation>
    <scope>NUCLEOTIDE SEQUENCE</scope>
    <source>
        <strain evidence="11">75</strain>
    </source>
</reference>
<dbReference type="PANTHER" id="PTHR10457">
    <property type="entry name" value="MEVALONATE KINASE/GALACTOKINASE"/>
    <property type="match status" value="1"/>
</dbReference>
<dbReference type="PRINTS" id="PR00473">
    <property type="entry name" value="GALCTOKINASE"/>
</dbReference>
<dbReference type="InterPro" id="IPR006204">
    <property type="entry name" value="GHMP_kinase_N_dom"/>
</dbReference>
<keyword evidence="6" id="KW-0119">Carbohydrate metabolism</keyword>
<dbReference type="InterPro" id="IPR014721">
    <property type="entry name" value="Ribsml_uS5_D2-typ_fold_subgr"/>
</dbReference>
<dbReference type="InterPro" id="IPR020568">
    <property type="entry name" value="Ribosomal_Su5_D2-typ_SF"/>
</dbReference>
<evidence type="ECO:0000259" key="10">
    <source>
        <dbReference type="Pfam" id="PF10509"/>
    </source>
</evidence>
<gene>
    <name evidence="11" type="primary">galK</name>
    <name evidence="11" type="ORF">RHODO2019_14795</name>
</gene>
<dbReference type="InterPro" id="IPR006206">
    <property type="entry name" value="Mevalonate/galactokinase"/>
</dbReference>
<evidence type="ECO:0000259" key="8">
    <source>
        <dbReference type="Pfam" id="PF00288"/>
    </source>
</evidence>
<accession>A0ABY6NYD7</accession>
<evidence type="ECO:0000256" key="1">
    <source>
        <dbReference type="ARBA" id="ARBA00006566"/>
    </source>
</evidence>
<evidence type="ECO:0000256" key="6">
    <source>
        <dbReference type="ARBA" id="ARBA00023144"/>
    </source>
</evidence>
<dbReference type="EC" id="2.7.1.6" evidence="7"/>
<protein>
    <recommendedName>
        <fullName evidence="7">Galactokinase</fullName>
        <ecNumber evidence="7">2.7.1.6</ecNumber>
    </recommendedName>
</protein>
<dbReference type="InterPro" id="IPR019539">
    <property type="entry name" value="GalKase_N"/>
</dbReference>
<dbReference type="InterPro" id="IPR006203">
    <property type="entry name" value="GHMP_knse_ATP-bd_CS"/>
</dbReference>
<dbReference type="Proteomes" id="UP001164965">
    <property type="component" value="Chromosome"/>
</dbReference>
<evidence type="ECO:0000256" key="3">
    <source>
        <dbReference type="ARBA" id="ARBA00022741"/>
    </source>
</evidence>
<keyword evidence="2 11" id="KW-0808">Transferase</keyword>
<feature type="domain" description="GHMP kinase N-terminal" evidence="8">
    <location>
        <begin position="104"/>
        <end position="186"/>
    </location>
</feature>
<dbReference type="Pfam" id="PF10509">
    <property type="entry name" value="GalKase_gal_bdg"/>
    <property type="match status" value="1"/>
</dbReference>
<evidence type="ECO:0000259" key="9">
    <source>
        <dbReference type="Pfam" id="PF08544"/>
    </source>
</evidence>
<keyword evidence="4" id="KW-0418">Kinase</keyword>
<dbReference type="Gene3D" id="3.30.70.890">
    <property type="entry name" value="GHMP kinase, C-terminal domain"/>
    <property type="match status" value="1"/>
</dbReference>
<comment type="similarity">
    <text evidence="1">Belongs to the GHMP kinase family. GalK subfamily.</text>
</comment>
<organism evidence="11 12">
    <name type="scientific">Rhodococcus antarcticus</name>
    <dbReference type="NCBI Taxonomy" id="2987751"/>
    <lineage>
        <taxon>Bacteria</taxon>
        <taxon>Bacillati</taxon>
        <taxon>Actinomycetota</taxon>
        <taxon>Actinomycetes</taxon>
        <taxon>Mycobacteriales</taxon>
        <taxon>Nocardiaceae</taxon>
        <taxon>Rhodococcus</taxon>
    </lineage>
</organism>
<dbReference type="InterPro" id="IPR036554">
    <property type="entry name" value="GHMP_kinase_C_sf"/>
</dbReference>
<keyword evidence="6" id="KW-0299">Galactose metabolism</keyword>
<name>A0ABY6NYD7_9NOCA</name>
<dbReference type="InterPro" id="IPR013750">
    <property type="entry name" value="GHMP_kinase_C_dom"/>
</dbReference>
<sequence>MSGTRARTRPVFLEPTDLVQRTATDAAREFGRTPDGVWSAPGRVNLIGEHTDYNAGFCLPVALPHRTSVAVVRRSDDRVRITSRQADATFTGTVGEVGPGWTAYPTGVLWALREIGLEVGGVDLHVDSAVPVGAGLSSSAALTCAVALAIGEALASREELVAACVRAENEAVGAPTGGMDQAVALLARAGTALLLDCRDSSTEHLPLDLPAAGLELLVIDTRASHSLVDGQYARRRADCETAAAALGVPSLREATAEQVEGLQDPRLRARARHVVSEIARAEAFAGLLRQDRLDETGELLDASHASLREDFEVSCDELDEAVAVARAAGAIGARMTGGGFGGSAIALVPAGTSGSVASAVDRAFGVRGWRAPGFLLAVPSAAGSRVL</sequence>
<dbReference type="SUPFAM" id="SSF55060">
    <property type="entry name" value="GHMP Kinase, C-terminal domain"/>
    <property type="match status" value="1"/>
</dbReference>
<evidence type="ECO:0000256" key="7">
    <source>
        <dbReference type="NCBIfam" id="TIGR00131"/>
    </source>
</evidence>
<dbReference type="NCBIfam" id="TIGR00131">
    <property type="entry name" value="gal_kin"/>
    <property type="match status" value="1"/>
</dbReference>
<dbReference type="EMBL" id="CP110615">
    <property type="protein sequence ID" value="UZJ24397.1"/>
    <property type="molecule type" value="Genomic_DNA"/>
</dbReference>
<evidence type="ECO:0000313" key="12">
    <source>
        <dbReference type="Proteomes" id="UP001164965"/>
    </source>
</evidence>
<keyword evidence="12" id="KW-1185">Reference proteome</keyword>
<proteinExistence type="inferred from homology"/>
<dbReference type="PANTHER" id="PTHR10457:SF7">
    <property type="entry name" value="GALACTOKINASE-RELATED"/>
    <property type="match status" value="1"/>
</dbReference>
<dbReference type="PROSITE" id="PS00627">
    <property type="entry name" value="GHMP_KINASES_ATP"/>
    <property type="match status" value="1"/>
</dbReference>
<dbReference type="PRINTS" id="PR00959">
    <property type="entry name" value="MEVGALKINASE"/>
</dbReference>
<dbReference type="InterPro" id="IPR000705">
    <property type="entry name" value="Galactokinase"/>
</dbReference>
<dbReference type="GO" id="GO:0004335">
    <property type="term" value="F:galactokinase activity"/>
    <property type="evidence" value="ECO:0007669"/>
    <property type="project" value="UniProtKB-EC"/>
</dbReference>
<evidence type="ECO:0000256" key="2">
    <source>
        <dbReference type="ARBA" id="ARBA00022679"/>
    </source>
</evidence>
<dbReference type="PIRSF" id="PIRSF000530">
    <property type="entry name" value="Galactokinase"/>
    <property type="match status" value="1"/>
</dbReference>
<feature type="domain" description="Galactokinase N-terminal" evidence="10">
    <location>
        <begin position="28"/>
        <end position="71"/>
    </location>
</feature>
<dbReference type="SUPFAM" id="SSF54211">
    <property type="entry name" value="Ribosomal protein S5 domain 2-like"/>
    <property type="match status" value="1"/>
</dbReference>
<dbReference type="Pfam" id="PF08544">
    <property type="entry name" value="GHMP_kinases_C"/>
    <property type="match status" value="1"/>
</dbReference>
<feature type="domain" description="GHMP kinase C-terminal" evidence="9">
    <location>
        <begin position="287"/>
        <end position="364"/>
    </location>
</feature>
<keyword evidence="5" id="KW-0067">ATP-binding</keyword>
<dbReference type="InterPro" id="IPR019741">
    <property type="entry name" value="Galactokinase_CS"/>
</dbReference>
<evidence type="ECO:0000313" key="11">
    <source>
        <dbReference type="EMBL" id="UZJ24397.1"/>
    </source>
</evidence>